<evidence type="ECO:0000256" key="4">
    <source>
        <dbReference type="ARBA" id="ARBA00022670"/>
    </source>
</evidence>
<dbReference type="Pfam" id="PF00227">
    <property type="entry name" value="Proteasome"/>
    <property type="match status" value="1"/>
</dbReference>
<evidence type="ECO:0000256" key="2">
    <source>
        <dbReference type="ARBA" id="ARBA00002000"/>
    </source>
</evidence>
<evidence type="ECO:0000256" key="1">
    <source>
        <dbReference type="ARBA" id="ARBA00001198"/>
    </source>
</evidence>
<sequence>MHAEAFEAELKEGEVSMGTTIMAVTFDGGVVLGADSRTSTGNYIANRVTDKLTQLTDNVFVCRSGSAADTQAITAYVQYYLHQHQMELNNEILVKTAASFATKMVYSNKEMLQAGLIVAGYDSREGGQVYGLPLGGTLVKVPFAIGGSGSGYITGYCDKFWRPGMSAEQCEDFVRRAVGHALARDGSSGGCIRTVTVTKEGIKRSFTPNDRIPAMYGGIGYQAGQPPPTPMVQA</sequence>
<name>A0ABP1GHA0_9CHLO</name>
<dbReference type="InterPro" id="IPR000243">
    <property type="entry name" value="Pept_T1A_subB"/>
</dbReference>
<comment type="subcellular location">
    <subcellularLocation>
        <location evidence="8">Cytoplasm</location>
    </subcellularLocation>
    <subcellularLocation>
        <location evidence="8">Nucleus</location>
    </subcellularLocation>
</comment>
<dbReference type="EMBL" id="CAXHTA020000020">
    <property type="protein sequence ID" value="CAL5229138.1"/>
    <property type="molecule type" value="Genomic_DNA"/>
</dbReference>
<gene>
    <name evidence="9" type="primary">g12410</name>
    <name evidence="9" type="ORF">VP750_LOCUS11044</name>
</gene>
<dbReference type="CDD" id="cd03762">
    <property type="entry name" value="proteasome_beta_type_6"/>
    <property type="match status" value="1"/>
</dbReference>
<dbReference type="PROSITE" id="PS51476">
    <property type="entry name" value="PROTEASOME_BETA_2"/>
    <property type="match status" value="1"/>
</dbReference>
<dbReference type="PRINTS" id="PR00141">
    <property type="entry name" value="PROTEASOME"/>
</dbReference>
<evidence type="ECO:0000256" key="8">
    <source>
        <dbReference type="RuleBase" id="RU004203"/>
    </source>
</evidence>
<comment type="function">
    <text evidence="2">The proteasome is a multicatalytic proteinase complex which is characterized by its ability to cleave peptides with Arg, Phe, Tyr, Leu, and Glu adjacent to the leaving group at neutral or slightly basic pH. The proteasome has an ATP-dependent proteolytic activity.</text>
</comment>
<evidence type="ECO:0000256" key="6">
    <source>
        <dbReference type="ARBA" id="ARBA00022801"/>
    </source>
</evidence>
<dbReference type="PANTHER" id="PTHR32194:SF0">
    <property type="entry name" value="ATP-DEPENDENT PROTEASE SUBUNIT HSLV"/>
    <property type="match status" value="1"/>
</dbReference>
<dbReference type="Proteomes" id="UP001497392">
    <property type="component" value="Unassembled WGS sequence"/>
</dbReference>
<dbReference type="PROSITE" id="PS00854">
    <property type="entry name" value="PROTEASOME_BETA_1"/>
    <property type="match status" value="1"/>
</dbReference>
<comment type="subunit">
    <text evidence="8">Component of the proteasome complex.</text>
</comment>
<dbReference type="InterPro" id="IPR001353">
    <property type="entry name" value="Proteasome_sua/b"/>
</dbReference>
<comment type="function">
    <text evidence="8">Component of the proteasome, a multicatalytic proteinase complex which is characterized by its ability to cleave peptides with Arg, Phe, Tyr, Leu, and Glu adjacent to the leaving group at neutral or slightly basic pH. The proteasome has an ATP-dependent proteolytic activity.</text>
</comment>
<comment type="caution">
    <text evidence="9">The sequence shown here is derived from an EMBL/GenBank/DDBJ whole genome shotgun (WGS) entry which is preliminary data.</text>
</comment>
<proteinExistence type="inferred from homology"/>
<keyword evidence="4" id="KW-0645">Protease</keyword>
<keyword evidence="3 8" id="KW-0963">Cytoplasm</keyword>
<protein>
    <recommendedName>
        <fullName evidence="8">Proteasome subunit beta</fullName>
    </recommendedName>
</protein>
<dbReference type="Gene3D" id="3.60.20.10">
    <property type="entry name" value="Glutamine Phosphoribosylpyrophosphate, subunit 1, domain 1"/>
    <property type="match status" value="1"/>
</dbReference>
<reference evidence="9 10" key="1">
    <citation type="submission" date="2024-06" db="EMBL/GenBank/DDBJ databases">
        <authorList>
            <person name="Kraege A."/>
            <person name="Thomma B."/>
        </authorList>
    </citation>
    <scope>NUCLEOTIDE SEQUENCE [LARGE SCALE GENOMIC DNA]</scope>
</reference>
<keyword evidence="6" id="KW-0378">Hydrolase</keyword>
<keyword evidence="5" id="KW-0888">Threonine protease</keyword>
<keyword evidence="7 8" id="KW-0647">Proteasome</keyword>
<dbReference type="SUPFAM" id="SSF56235">
    <property type="entry name" value="N-terminal nucleophile aminohydrolases (Ntn hydrolases)"/>
    <property type="match status" value="1"/>
</dbReference>
<keyword evidence="10" id="KW-1185">Reference proteome</keyword>
<accession>A0ABP1GHA0</accession>
<evidence type="ECO:0000256" key="3">
    <source>
        <dbReference type="ARBA" id="ARBA00022490"/>
    </source>
</evidence>
<dbReference type="InterPro" id="IPR016050">
    <property type="entry name" value="Proteasome_bsu_CS"/>
</dbReference>
<evidence type="ECO:0000256" key="5">
    <source>
        <dbReference type="ARBA" id="ARBA00022698"/>
    </source>
</evidence>
<dbReference type="PANTHER" id="PTHR32194">
    <property type="entry name" value="METALLOPROTEASE TLDD"/>
    <property type="match status" value="1"/>
</dbReference>
<dbReference type="InterPro" id="IPR029055">
    <property type="entry name" value="Ntn_hydrolases_N"/>
</dbReference>
<evidence type="ECO:0000313" key="9">
    <source>
        <dbReference type="EMBL" id="CAL5229138.1"/>
    </source>
</evidence>
<comment type="catalytic activity">
    <reaction evidence="1">
        <text>Cleavage of peptide bonds with very broad specificity.</text>
        <dbReference type="EC" id="3.4.25.1"/>
    </reaction>
</comment>
<evidence type="ECO:0000313" key="10">
    <source>
        <dbReference type="Proteomes" id="UP001497392"/>
    </source>
</evidence>
<keyword evidence="8" id="KW-0539">Nucleus</keyword>
<comment type="similarity">
    <text evidence="8">Belongs to the peptidase T1B family.</text>
</comment>
<organism evidence="9 10">
    <name type="scientific">Coccomyxa viridis</name>
    <dbReference type="NCBI Taxonomy" id="1274662"/>
    <lineage>
        <taxon>Eukaryota</taxon>
        <taxon>Viridiplantae</taxon>
        <taxon>Chlorophyta</taxon>
        <taxon>core chlorophytes</taxon>
        <taxon>Trebouxiophyceae</taxon>
        <taxon>Trebouxiophyceae incertae sedis</taxon>
        <taxon>Coccomyxaceae</taxon>
        <taxon>Coccomyxa</taxon>
    </lineage>
</organism>
<dbReference type="InterPro" id="IPR023333">
    <property type="entry name" value="Proteasome_suB-type"/>
</dbReference>
<evidence type="ECO:0000256" key="7">
    <source>
        <dbReference type="ARBA" id="ARBA00022942"/>
    </source>
</evidence>